<protein>
    <submittedName>
        <fullName evidence="2">Odorant-binding protein 22</fullName>
    </submittedName>
</protein>
<accession>A0A1I9HZM3</accession>
<dbReference type="SMART" id="SM00708">
    <property type="entry name" value="PhBP"/>
    <property type="match status" value="1"/>
</dbReference>
<dbReference type="CDD" id="cd23992">
    <property type="entry name" value="PBP_GOBP"/>
    <property type="match status" value="1"/>
</dbReference>
<name>A0A1I9HZM3_MONAT</name>
<dbReference type="InterPro" id="IPR036728">
    <property type="entry name" value="PBP_GOBP_sf"/>
</dbReference>
<evidence type="ECO:0000313" key="2">
    <source>
        <dbReference type="EMBL" id="AIX97037.1"/>
    </source>
</evidence>
<dbReference type="SUPFAM" id="SSF47565">
    <property type="entry name" value="Insect pheromone/odorant-binding proteins"/>
    <property type="match status" value="1"/>
</dbReference>
<keyword evidence="1" id="KW-0732">Signal</keyword>
<dbReference type="EMBL" id="KF977575">
    <property type="protein sequence ID" value="AIX97037.1"/>
    <property type="molecule type" value="mRNA"/>
</dbReference>
<gene>
    <name evidence="2" type="primary">obp22</name>
</gene>
<dbReference type="PANTHER" id="PTHR21364">
    <property type="entry name" value="GENERAL ODORANT-BINDING PROTEIN 19A"/>
    <property type="match status" value="1"/>
</dbReference>
<dbReference type="AlphaFoldDB" id="A0A1I9HZM3"/>
<reference evidence="2" key="1">
    <citation type="journal article" date="2014" name="Comp. Biochem. Physiol. Part D Genomics Proteomics">
        <title>Analysis of chemosensory gene families in the beetle Monochamus alternatus and its parasitoid Dastarcus helophoroides.</title>
        <authorList>
            <person name="Wang J."/>
            <person name="Li D.Z."/>
            <person name="Min S.F."/>
            <person name="Mi F."/>
            <person name="Zhou S.S."/>
            <person name="Wang M.Q."/>
        </authorList>
    </citation>
    <scope>NUCLEOTIDE SEQUENCE</scope>
</reference>
<feature type="chain" id="PRO_5012543066" evidence="1">
    <location>
        <begin position="22"/>
        <end position="144"/>
    </location>
</feature>
<dbReference type="GO" id="GO:0005549">
    <property type="term" value="F:odorant binding"/>
    <property type="evidence" value="ECO:0007669"/>
    <property type="project" value="InterPro"/>
</dbReference>
<evidence type="ECO:0000256" key="1">
    <source>
        <dbReference type="SAM" id="SignalP"/>
    </source>
</evidence>
<feature type="signal peptide" evidence="1">
    <location>
        <begin position="1"/>
        <end position="21"/>
    </location>
</feature>
<organism evidence="2">
    <name type="scientific">Monochamus alternatus</name>
    <name type="common">Japanese pine sawyer beetle</name>
    <dbReference type="NCBI Taxonomy" id="192382"/>
    <lineage>
        <taxon>Eukaryota</taxon>
        <taxon>Metazoa</taxon>
        <taxon>Ecdysozoa</taxon>
        <taxon>Arthropoda</taxon>
        <taxon>Hexapoda</taxon>
        <taxon>Insecta</taxon>
        <taxon>Pterygota</taxon>
        <taxon>Neoptera</taxon>
        <taxon>Endopterygota</taxon>
        <taxon>Coleoptera</taxon>
        <taxon>Polyphaga</taxon>
        <taxon>Cucujiformia</taxon>
        <taxon>Chrysomeloidea</taxon>
        <taxon>Cerambycidae</taxon>
        <taxon>Lamiinae</taxon>
        <taxon>Monochamini</taxon>
        <taxon>Monochamus</taxon>
    </lineage>
</organism>
<dbReference type="Gene3D" id="1.10.238.20">
    <property type="entry name" value="Pheromone/general odorant binding protein domain"/>
    <property type="match status" value="1"/>
</dbReference>
<proteinExistence type="evidence at transcript level"/>
<sequence>MCTALFVVAVSSVLALSSVQAIMKQSEFGPKLKEFVAPLHTACVTKTGIDEALIDRVINGEFIEEPIMKSYMTCLLLEGTLIDEKGEPNLELVETLIPEKIKDESLKNIKSCYVAQRDVKELEEKIFKVFKCYYELNPNIFIFF</sequence>
<dbReference type="InterPro" id="IPR006170">
    <property type="entry name" value="PBP/GOBP"/>
</dbReference>
<dbReference type="PANTHER" id="PTHR21364:SF2">
    <property type="entry name" value="GENERAL ODORANT-BINDING PROTEIN 19A"/>
    <property type="match status" value="1"/>
</dbReference>
<dbReference type="Pfam" id="PF01395">
    <property type="entry name" value="PBP_GOBP"/>
    <property type="match status" value="1"/>
</dbReference>